<dbReference type="InterPro" id="IPR032820">
    <property type="entry name" value="ATPase_put"/>
</dbReference>
<organism evidence="2 3">
    <name type="scientific">Candidatus Roizmanbacteria bacterium GW2011_GWA2_35_19</name>
    <dbReference type="NCBI Taxonomy" id="1618478"/>
    <lineage>
        <taxon>Bacteria</taxon>
        <taxon>Candidatus Roizmaniibacteriota</taxon>
    </lineage>
</organism>
<dbReference type="Pfam" id="PF09527">
    <property type="entry name" value="ATPase_gene1"/>
    <property type="match status" value="1"/>
</dbReference>
<reference evidence="2 3" key="1">
    <citation type="journal article" date="2015" name="Nature">
        <title>rRNA introns, odd ribosomes, and small enigmatic genomes across a large radiation of phyla.</title>
        <authorList>
            <person name="Brown C.T."/>
            <person name="Hug L.A."/>
            <person name="Thomas B.C."/>
            <person name="Sharon I."/>
            <person name="Castelle C.J."/>
            <person name="Singh A."/>
            <person name="Wilkins M.J."/>
            <person name="Williams K.H."/>
            <person name="Banfield J.F."/>
        </authorList>
    </citation>
    <scope>NUCLEOTIDE SEQUENCE [LARGE SCALE GENOMIC DNA]</scope>
</reference>
<sequence>MREYKGFDKNFDLKQIVVPSKIKRNDSYLLAKYANIGYYLLTPILIGVFGGLSADLVLKTGRTLFILGFSLGVVGTFYNLYKLYLDERDST</sequence>
<evidence type="ECO:0008006" key="4">
    <source>
        <dbReference type="Google" id="ProtNLM"/>
    </source>
</evidence>
<keyword evidence="1" id="KW-0812">Transmembrane</keyword>
<dbReference type="EMBL" id="LBQC01000004">
    <property type="protein sequence ID" value="KKP73463.1"/>
    <property type="molecule type" value="Genomic_DNA"/>
</dbReference>
<dbReference type="STRING" id="1618478.UR68_C0004G0016"/>
<name>A0A0G0BVY2_9BACT</name>
<dbReference type="AlphaFoldDB" id="A0A0G0BVY2"/>
<evidence type="ECO:0000313" key="3">
    <source>
        <dbReference type="Proteomes" id="UP000034457"/>
    </source>
</evidence>
<keyword evidence="1" id="KW-1133">Transmembrane helix</keyword>
<keyword evidence="1" id="KW-0472">Membrane</keyword>
<feature type="transmembrane region" description="Helical" evidence="1">
    <location>
        <begin position="36"/>
        <end position="57"/>
    </location>
</feature>
<protein>
    <recommendedName>
        <fullName evidence="4">AtpZ/AtpI family protein</fullName>
    </recommendedName>
</protein>
<accession>A0A0G0BVY2</accession>
<gene>
    <name evidence="2" type="ORF">UR68_C0004G0016</name>
</gene>
<evidence type="ECO:0000256" key="1">
    <source>
        <dbReference type="SAM" id="Phobius"/>
    </source>
</evidence>
<evidence type="ECO:0000313" key="2">
    <source>
        <dbReference type="EMBL" id="KKP73463.1"/>
    </source>
</evidence>
<feature type="transmembrane region" description="Helical" evidence="1">
    <location>
        <begin position="64"/>
        <end position="81"/>
    </location>
</feature>
<dbReference type="Proteomes" id="UP000034457">
    <property type="component" value="Unassembled WGS sequence"/>
</dbReference>
<proteinExistence type="predicted"/>
<comment type="caution">
    <text evidence="2">The sequence shown here is derived from an EMBL/GenBank/DDBJ whole genome shotgun (WGS) entry which is preliminary data.</text>
</comment>